<keyword evidence="2" id="KW-1185">Reference proteome</keyword>
<dbReference type="RefSeq" id="XP_011496086.1">
    <property type="nucleotide sequence ID" value="XM_011497784.1"/>
</dbReference>
<proteinExistence type="predicted"/>
<evidence type="ECO:0000256" key="1">
    <source>
        <dbReference type="SAM" id="MobiDB-lite"/>
    </source>
</evidence>
<sequence>MLHNIKEKEMQLLNFKSDFQPLITSSHFNTQDIKREYVVNDNLFSNKSKPNSTSDQQNHQQPLQTENVTTYDEIFGPPPLSKVINYSKPKSKVTSLFDDSESEDDLFISASPDTKSLKSIDRTPSKTQTEKKKSLFDNDDNLFGSKDEPDVDLFAVTPVKSLSQVPDKLFDDNDKPVIDSALFDKDTSQFAKTKTNTDSDLFGEISNTEKVLKYSTNSLFKESLENDSKASCDNLFEKDLATGGNNLFEKNSKGIDFIDSENQATKQSVNNLFEESTKVNNVSELKGSNILFKDSEDFLNSDLFGNIPTQKSTISKNIFGSDSDSDLFATTSNSALKTNIGQHSSANLFDDHKTSLTIVTRMIEIYLVA</sequence>
<dbReference type="Proteomes" id="UP000695007">
    <property type="component" value="Unplaced"/>
</dbReference>
<gene>
    <name evidence="3" type="primary">LOC105360783</name>
</gene>
<dbReference type="AlphaFoldDB" id="A0AAJ6YDK2"/>
<evidence type="ECO:0000313" key="2">
    <source>
        <dbReference type="Proteomes" id="UP000695007"/>
    </source>
</evidence>
<name>A0AAJ6YDK2_9HYME</name>
<dbReference type="GeneID" id="105360783"/>
<feature type="region of interest" description="Disordered" evidence="1">
    <location>
        <begin position="44"/>
        <end position="63"/>
    </location>
</feature>
<dbReference type="KEGG" id="csol:105360783"/>
<protein>
    <submittedName>
        <fullName evidence="3">Uncharacterized protein LOC105360783</fullName>
    </submittedName>
</protein>
<organism evidence="2 3">
    <name type="scientific">Ceratosolen solmsi marchali</name>
    <dbReference type="NCBI Taxonomy" id="326594"/>
    <lineage>
        <taxon>Eukaryota</taxon>
        <taxon>Metazoa</taxon>
        <taxon>Ecdysozoa</taxon>
        <taxon>Arthropoda</taxon>
        <taxon>Hexapoda</taxon>
        <taxon>Insecta</taxon>
        <taxon>Pterygota</taxon>
        <taxon>Neoptera</taxon>
        <taxon>Endopterygota</taxon>
        <taxon>Hymenoptera</taxon>
        <taxon>Apocrita</taxon>
        <taxon>Proctotrupomorpha</taxon>
        <taxon>Chalcidoidea</taxon>
        <taxon>Agaonidae</taxon>
        <taxon>Agaoninae</taxon>
        <taxon>Ceratosolen</taxon>
    </lineage>
</organism>
<evidence type="ECO:0000313" key="3">
    <source>
        <dbReference type="RefSeq" id="XP_011496086.1"/>
    </source>
</evidence>
<accession>A0AAJ6YDK2</accession>
<reference evidence="3" key="1">
    <citation type="submission" date="2025-08" db="UniProtKB">
        <authorList>
            <consortium name="RefSeq"/>
        </authorList>
    </citation>
    <scope>IDENTIFICATION</scope>
</reference>